<dbReference type="Pfam" id="PF00069">
    <property type="entry name" value="Pkinase"/>
    <property type="match status" value="1"/>
</dbReference>
<dbReference type="InterPro" id="IPR011009">
    <property type="entry name" value="Kinase-like_dom_sf"/>
</dbReference>
<dbReference type="InterPro" id="IPR008271">
    <property type="entry name" value="Ser/Thr_kinase_AS"/>
</dbReference>
<keyword evidence="2" id="KW-0808">Transferase</keyword>
<dbReference type="GO" id="GO:0004674">
    <property type="term" value="F:protein serine/threonine kinase activity"/>
    <property type="evidence" value="ECO:0007669"/>
    <property type="project" value="UniProtKB-KW"/>
</dbReference>
<feature type="domain" description="Protein kinase" evidence="6">
    <location>
        <begin position="9"/>
        <end position="276"/>
    </location>
</feature>
<dbReference type="InterPro" id="IPR000719">
    <property type="entry name" value="Prot_kinase_dom"/>
</dbReference>
<reference evidence="7" key="1">
    <citation type="submission" date="2018-06" db="EMBL/GenBank/DDBJ databases">
        <authorList>
            <person name="Zhirakovskaya E."/>
        </authorList>
    </citation>
    <scope>NUCLEOTIDE SEQUENCE</scope>
</reference>
<dbReference type="PANTHER" id="PTHR43895:SF165">
    <property type="entry name" value="PROTEIN KINASE DOMAIN-CONTAINING PROTEIN"/>
    <property type="match status" value="1"/>
</dbReference>
<organism evidence="7">
    <name type="scientific">hydrothermal vent metagenome</name>
    <dbReference type="NCBI Taxonomy" id="652676"/>
    <lineage>
        <taxon>unclassified sequences</taxon>
        <taxon>metagenomes</taxon>
        <taxon>ecological metagenomes</taxon>
    </lineage>
</organism>
<protein>
    <submittedName>
        <fullName evidence="7">Serine/threonine protein kinase PrkC, regulator of stationary phase</fullName>
    </submittedName>
</protein>
<dbReference type="PROSITE" id="PS00107">
    <property type="entry name" value="PROTEIN_KINASE_ATP"/>
    <property type="match status" value="1"/>
</dbReference>
<dbReference type="PROSITE" id="PS50011">
    <property type="entry name" value="PROTEIN_KINASE_DOM"/>
    <property type="match status" value="1"/>
</dbReference>
<accession>A0A3B0YPM6</accession>
<keyword evidence="4 7" id="KW-0418">Kinase</keyword>
<evidence type="ECO:0000256" key="2">
    <source>
        <dbReference type="ARBA" id="ARBA00022679"/>
    </source>
</evidence>
<keyword evidence="5" id="KW-0067">ATP-binding</keyword>
<keyword evidence="1 7" id="KW-0723">Serine/threonine-protein kinase</keyword>
<evidence type="ECO:0000256" key="5">
    <source>
        <dbReference type="ARBA" id="ARBA00022840"/>
    </source>
</evidence>
<sequence length="370" mass="41764">MLVDEPTKYKLGGLLGVGKYANVYKGFNQQDPNKHTVAIKIFKKELLSVYSPENIRDVFSREARLTRLCQHPNVVQIHDFFIVEGQPWVVMNWVEGLTLKTRIEEGKVELHNAIVLIQQLLAGVGHIHDKKVVHSDIKPSNILISNNDRLSICDFGLATDLNEKTPYSQAAGTPAYISPEQLKGNAADSRSDLFACGLILYELLSTTDDILNDKFDEHPGLYQLRKGQISIMKMLSLVPYVFVGIILKATNIDPDKRFQTASDFSCAIAKAYKNFLFKAGDQLHRGNSATISPLVIQGPPQELRYCSILQQNIILDKFRAINGPIANFIFKHKLRQSNSLSELADSLSNYIEHQIERMHFKKLVCKLEDK</sequence>
<dbReference type="InterPro" id="IPR017441">
    <property type="entry name" value="Protein_kinase_ATP_BS"/>
</dbReference>
<gene>
    <name evidence="7" type="ORF">MNBD_GAMMA12-2800</name>
</gene>
<dbReference type="SUPFAM" id="SSF56112">
    <property type="entry name" value="Protein kinase-like (PK-like)"/>
    <property type="match status" value="1"/>
</dbReference>
<dbReference type="SMART" id="SM00220">
    <property type="entry name" value="S_TKc"/>
    <property type="match status" value="1"/>
</dbReference>
<evidence type="ECO:0000256" key="1">
    <source>
        <dbReference type="ARBA" id="ARBA00022527"/>
    </source>
</evidence>
<dbReference type="EMBL" id="UOFL01000217">
    <property type="protein sequence ID" value="VAW81391.1"/>
    <property type="molecule type" value="Genomic_DNA"/>
</dbReference>
<evidence type="ECO:0000313" key="7">
    <source>
        <dbReference type="EMBL" id="VAW81391.1"/>
    </source>
</evidence>
<proteinExistence type="predicted"/>
<dbReference type="PANTHER" id="PTHR43895">
    <property type="entry name" value="CALCIUM/CALMODULIN-DEPENDENT PROTEIN KINASE KINASE-RELATED"/>
    <property type="match status" value="1"/>
</dbReference>
<dbReference type="CDD" id="cd14014">
    <property type="entry name" value="STKc_PknB_like"/>
    <property type="match status" value="1"/>
</dbReference>
<dbReference type="GO" id="GO:0005524">
    <property type="term" value="F:ATP binding"/>
    <property type="evidence" value="ECO:0007669"/>
    <property type="project" value="UniProtKB-KW"/>
</dbReference>
<dbReference type="AlphaFoldDB" id="A0A3B0YPM6"/>
<dbReference type="GO" id="GO:0007165">
    <property type="term" value="P:signal transduction"/>
    <property type="evidence" value="ECO:0007669"/>
    <property type="project" value="TreeGrafter"/>
</dbReference>
<dbReference type="PROSITE" id="PS00108">
    <property type="entry name" value="PROTEIN_KINASE_ST"/>
    <property type="match status" value="1"/>
</dbReference>
<evidence type="ECO:0000259" key="6">
    <source>
        <dbReference type="PROSITE" id="PS50011"/>
    </source>
</evidence>
<evidence type="ECO:0000256" key="4">
    <source>
        <dbReference type="ARBA" id="ARBA00022777"/>
    </source>
</evidence>
<name>A0A3B0YPM6_9ZZZZ</name>
<evidence type="ECO:0000256" key="3">
    <source>
        <dbReference type="ARBA" id="ARBA00022741"/>
    </source>
</evidence>
<dbReference type="Gene3D" id="1.10.510.10">
    <property type="entry name" value="Transferase(Phosphotransferase) domain 1"/>
    <property type="match status" value="1"/>
</dbReference>
<keyword evidence="3" id="KW-0547">Nucleotide-binding</keyword>